<dbReference type="OrthoDB" id="120976at2759"/>
<sequence length="597" mass="65905">MYTHGGGSLVSLASSVRTVRPPAFVHIHCLQTTCPSSDCPTVPQYIAVAFRTRRSYHRHTVSHPIAQGKAVTANGSARKPEVKGGDVTWSICAMSSQAVDCNALEATTSIEDITEDKLNRDILRRLKNDELSALWLCRPDLSGDNKDYEHHEDYELGSSRELDWLGHFTKKSTRLEKFGILGDDAFRNCSGHSVDRFLGNLGKCNHIKKMIFYCTDLAEIIYKLGPAMKNNSITHFTVERCYLGVPEATFLFNTFRDMNSLEALDIGGDEEEEGPSNLNDGEMAGCIPSLAACTGMRSLTLAYLNLSTNSCAALRCVFPRMATLRKLVLQANSLDDDCTRLLAQGLSDCKQIQSLNLCDNRISDDGLDVLVQRLPTSVDALDLARNDITLARHVLRLRFRVLDISGNSLCPGGTRVIAVSLANPECRLESLNVRGCNIGDEETATLADGLRNNQRLTHMSLGNNNITERGWNAFSPILCDVSSINATYNSNHTLHLGGNGADIPENVRLLVSLNEGENKSRVAANKILQAHRHLDMKTLFGRELGLLPYVVAWLDHFAKSRPGLKLSSIFEFVRAMPMKVTNWVVGNAKGEKRKLNS</sequence>
<dbReference type="InterPro" id="IPR032675">
    <property type="entry name" value="LRR_dom_sf"/>
</dbReference>
<accession>K0RGI1</accession>
<name>K0RGI1_THAOC</name>
<dbReference type="Pfam" id="PF13516">
    <property type="entry name" value="LRR_6"/>
    <property type="match status" value="2"/>
</dbReference>
<reference evidence="2 3" key="1">
    <citation type="journal article" date="2012" name="Genome Biol.">
        <title>Genome and low-iron response of an oceanic diatom adapted to chronic iron limitation.</title>
        <authorList>
            <person name="Lommer M."/>
            <person name="Specht M."/>
            <person name="Roy A.S."/>
            <person name="Kraemer L."/>
            <person name="Andreson R."/>
            <person name="Gutowska M.A."/>
            <person name="Wolf J."/>
            <person name="Bergner S.V."/>
            <person name="Schilhabel M.B."/>
            <person name="Klostermeier U.C."/>
            <person name="Beiko R.G."/>
            <person name="Rosenstiel P."/>
            <person name="Hippler M."/>
            <person name="Laroche J."/>
        </authorList>
    </citation>
    <scope>NUCLEOTIDE SEQUENCE [LARGE SCALE GENOMIC DNA]</scope>
    <source>
        <strain evidence="2 3">CCMP1005</strain>
    </source>
</reference>
<proteinExistence type="predicted"/>
<comment type="caution">
    <text evidence="2">The sequence shown here is derived from an EMBL/GenBank/DDBJ whole genome shotgun (WGS) entry which is preliminary data.</text>
</comment>
<dbReference type="InterPro" id="IPR001611">
    <property type="entry name" value="Leu-rich_rpt"/>
</dbReference>
<keyword evidence="1" id="KW-0677">Repeat</keyword>
<dbReference type="PANTHER" id="PTHR24111:SF0">
    <property type="entry name" value="LEUCINE-RICH REPEAT-CONTAINING PROTEIN"/>
    <property type="match status" value="1"/>
</dbReference>
<dbReference type="EMBL" id="AGNL01046336">
    <property type="protein sequence ID" value="EJK48051.1"/>
    <property type="molecule type" value="Genomic_DNA"/>
</dbReference>
<gene>
    <name evidence="2" type="ORF">THAOC_33184</name>
</gene>
<dbReference type="SMART" id="SM00368">
    <property type="entry name" value="LRR_RI"/>
    <property type="match status" value="5"/>
</dbReference>
<dbReference type="Gene3D" id="3.80.10.10">
    <property type="entry name" value="Ribonuclease Inhibitor"/>
    <property type="match status" value="2"/>
</dbReference>
<dbReference type="eggNOG" id="ENOG502S496">
    <property type="taxonomic scope" value="Eukaryota"/>
</dbReference>
<evidence type="ECO:0000313" key="2">
    <source>
        <dbReference type="EMBL" id="EJK48051.1"/>
    </source>
</evidence>
<evidence type="ECO:0000256" key="1">
    <source>
        <dbReference type="ARBA" id="ARBA00022737"/>
    </source>
</evidence>
<organism evidence="2 3">
    <name type="scientific">Thalassiosira oceanica</name>
    <name type="common">Marine diatom</name>
    <dbReference type="NCBI Taxonomy" id="159749"/>
    <lineage>
        <taxon>Eukaryota</taxon>
        <taxon>Sar</taxon>
        <taxon>Stramenopiles</taxon>
        <taxon>Ochrophyta</taxon>
        <taxon>Bacillariophyta</taxon>
        <taxon>Coscinodiscophyceae</taxon>
        <taxon>Thalassiosirophycidae</taxon>
        <taxon>Thalassiosirales</taxon>
        <taxon>Thalassiosiraceae</taxon>
        <taxon>Thalassiosira</taxon>
    </lineage>
</organism>
<keyword evidence="3" id="KW-1185">Reference proteome</keyword>
<protein>
    <submittedName>
        <fullName evidence="2">Uncharacterized protein</fullName>
    </submittedName>
</protein>
<dbReference type="AlphaFoldDB" id="K0RGI1"/>
<dbReference type="SUPFAM" id="SSF52047">
    <property type="entry name" value="RNI-like"/>
    <property type="match status" value="1"/>
</dbReference>
<dbReference type="Proteomes" id="UP000266841">
    <property type="component" value="Unassembled WGS sequence"/>
</dbReference>
<evidence type="ECO:0000313" key="3">
    <source>
        <dbReference type="Proteomes" id="UP000266841"/>
    </source>
</evidence>
<dbReference type="InterPro" id="IPR052201">
    <property type="entry name" value="LRR-containing_regulator"/>
</dbReference>
<dbReference type="PANTHER" id="PTHR24111">
    <property type="entry name" value="LEUCINE-RICH REPEAT-CONTAINING PROTEIN 34"/>
    <property type="match status" value="1"/>
</dbReference>